<gene>
    <name evidence="1" type="ORF">LTRI10_LOCUS21255</name>
</gene>
<evidence type="ECO:0000313" key="2">
    <source>
        <dbReference type="Proteomes" id="UP001497516"/>
    </source>
</evidence>
<accession>A0AAV2E1G0</accession>
<evidence type="ECO:0000313" key="1">
    <source>
        <dbReference type="EMBL" id="CAL1379756.1"/>
    </source>
</evidence>
<dbReference type="Proteomes" id="UP001497516">
    <property type="component" value="Chromosome 4"/>
</dbReference>
<dbReference type="InterPro" id="IPR011009">
    <property type="entry name" value="Kinase-like_dom_sf"/>
</dbReference>
<reference evidence="1 2" key="1">
    <citation type="submission" date="2024-04" db="EMBL/GenBank/DDBJ databases">
        <authorList>
            <person name="Fracassetti M."/>
        </authorList>
    </citation>
    <scope>NUCLEOTIDE SEQUENCE [LARGE SCALE GENOMIC DNA]</scope>
</reference>
<dbReference type="Gene3D" id="1.10.510.10">
    <property type="entry name" value="Transferase(Phosphotransferase) domain 1"/>
    <property type="match status" value="1"/>
</dbReference>
<keyword evidence="2" id="KW-1185">Reference proteome</keyword>
<protein>
    <submittedName>
        <fullName evidence="1">Uncharacterized protein</fullName>
    </submittedName>
</protein>
<sequence length="750" mass="82989">MGFEENDAGVSPSQSLNGSFRMTRSGLSQYDLHSSPSFDGSFRMPGSVMSGRSLSDLSTATKQVSTSRRHSKSLKDWARSLTSLDLFTHRFENWVSENDESFSSPFSIDEVLNLDLALEGVPFQQLCRMPSSSSYPSGTTEGQYLAMEDFLHAVMNGLWRTFWHRSSKPLPFSLACPRRIGSKFYTLEKVASRGRLQEVQGLAIVSNVETRHQWDRVVQFALVRPNILSDNELKLSTRIICEALFFGVHILCTAGRNSVFVLVCDSTFGGVVKIEGDIGKLELNSVSDPYECVIDWIKRHAEVRVSPVDQVWNKLGNANWGDIGTLQVMLATFYSMVEMNGSPKKSIATLASQHGLRLQNRRMERRIIRNGSTPHEGEIIEARNHLQEPNKKQASRLKLQPGTLLTIDDQLDGRRKSFQIQECSVGGNSFLSSAIDLACPSQLLALSVGAHTSRLEPSWEDMSLWYQVQRQTKVLNILKGSSSSSKCLPEMVACGRLFHSGQCTRQSPSGRCNDPFCGTPILVTCPVGQPLSFIVARDGPLSSTEAIRCCRDCLAGLKSAAAANVQHADICPENIVRRILPHSTTTTCSSSYVLTSWGRAVLEERDSAAINLQFSSSYALQHGKLCPSSDAESLIYLLLFITGSSIMHQQQHDSIESALAWRERSWGERLIQQQLGEVSPILKAFADYVDGVAGTNYPVEYGVWVERLSRGVGGGGDDKGKTMVEEEEYEIGERLVIEDVDVAESSSSRN</sequence>
<proteinExistence type="predicted"/>
<dbReference type="PANTHER" id="PTHR35118">
    <property type="entry name" value="KINASE FAMILY PROTEIN"/>
    <property type="match status" value="1"/>
</dbReference>
<dbReference type="EMBL" id="OZ034817">
    <property type="protein sequence ID" value="CAL1379756.1"/>
    <property type="molecule type" value="Genomic_DNA"/>
</dbReference>
<name>A0AAV2E1G0_9ROSI</name>
<organism evidence="1 2">
    <name type="scientific">Linum trigynum</name>
    <dbReference type="NCBI Taxonomy" id="586398"/>
    <lineage>
        <taxon>Eukaryota</taxon>
        <taxon>Viridiplantae</taxon>
        <taxon>Streptophyta</taxon>
        <taxon>Embryophyta</taxon>
        <taxon>Tracheophyta</taxon>
        <taxon>Spermatophyta</taxon>
        <taxon>Magnoliopsida</taxon>
        <taxon>eudicotyledons</taxon>
        <taxon>Gunneridae</taxon>
        <taxon>Pentapetalae</taxon>
        <taxon>rosids</taxon>
        <taxon>fabids</taxon>
        <taxon>Malpighiales</taxon>
        <taxon>Linaceae</taxon>
        <taxon>Linum</taxon>
    </lineage>
</organism>
<dbReference type="SUPFAM" id="SSF56112">
    <property type="entry name" value="Protein kinase-like (PK-like)"/>
    <property type="match status" value="1"/>
</dbReference>
<dbReference type="AlphaFoldDB" id="A0AAV2E1G0"/>
<dbReference type="PANTHER" id="PTHR35118:SF2">
    <property type="entry name" value="PROTEIN KINASE DOMAIN-CONTAINING PROTEIN"/>
    <property type="match status" value="1"/>
</dbReference>